<dbReference type="PANTHER" id="PTHR35278:SF4">
    <property type="entry name" value="TRANSMEMBRANE PROTEIN"/>
    <property type="match status" value="1"/>
</dbReference>
<evidence type="ECO:0000313" key="3">
    <source>
        <dbReference type="EMBL" id="WVZ62951.1"/>
    </source>
</evidence>
<feature type="compositionally biased region" description="Low complexity" evidence="1">
    <location>
        <begin position="92"/>
        <end position="109"/>
    </location>
</feature>
<feature type="region of interest" description="Disordered" evidence="1">
    <location>
        <begin position="63"/>
        <end position="188"/>
    </location>
</feature>
<gene>
    <name evidence="3" type="ORF">U9M48_012639</name>
</gene>
<dbReference type="Proteomes" id="UP001341281">
    <property type="component" value="Chromosome 03"/>
</dbReference>
<feature type="compositionally biased region" description="Basic residues" evidence="1">
    <location>
        <begin position="116"/>
        <end position="126"/>
    </location>
</feature>
<feature type="signal peptide" evidence="2">
    <location>
        <begin position="1"/>
        <end position="23"/>
    </location>
</feature>
<dbReference type="EMBL" id="CP144747">
    <property type="protein sequence ID" value="WVZ62951.1"/>
    <property type="molecule type" value="Genomic_DNA"/>
</dbReference>
<evidence type="ECO:0000256" key="2">
    <source>
        <dbReference type="SAM" id="SignalP"/>
    </source>
</evidence>
<sequence length="188" mass="20771">MRRSLLFPFVRLLCKLGILKLAAKVARDVAWRPCAACCRAPGGGCCLLWRNVRGTRRVYRGRRRGRQRDVEMGEATSTGSSSSDDDGGSSRRGGVAAGRSSWRKSSSPSVRERRKDRIRRSLRLKRVSFSSKVERSVTVRTSYGGESGQRHLHSTAPRRTDVSSRTSSLRVHGSPVPGRTMCAAAHES</sequence>
<name>A0AAQ3WIY4_PASNO</name>
<dbReference type="AlphaFoldDB" id="A0AAQ3WIY4"/>
<evidence type="ECO:0000256" key="1">
    <source>
        <dbReference type="SAM" id="MobiDB-lite"/>
    </source>
</evidence>
<keyword evidence="2" id="KW-0732">Signal</keyword>
<dbReference type="PANTHER" id="PTHR35278">
    <property type="entry name" value="TRANSMEMBRANE PROTEIN-RELATED"/>
    <property type="match status" value="1"/>
</dbReference>
<organism evidence="3 4">
    <name type="scientific">Paspalum notatum var. saurae</name>
    <dbReference type="NCBI Taxonomy" id="547442"/>
    <lineage>
        <taxon>Eukaryota</taxon>
        <taxon>Viridiplantae</taxon>
        <taxon>Streptophyta</taxon>
        <taxon>Embryophyta</taxon>
        <taxon>Tracheophyta</taxon>
        <taxon>Spermatophyta</taxon>
        <taxon>Magnoliopsida</taxon>
        <taxon>Liliopsida</taxon>
        <taxon>Poales</taxon>
        <taxon>Poaceae</taxon>
        <taxon>PACMAD clade</taxon>
        <taxon>Panicoideae</taxon>
        <taxon>Andropogonodae</taxon>
        <taxon>Paspaleae</taxon>
        <taxon>Paspalinae</taxon>
        <taxon>Paspalum</taxon>
    </lineage>
</organism>
<accession>A0AAQ3WIY4</accession>
<proteinExistence type="predicted"/>
<keyword evidence="4" id="KW-1185">Reference proteome</keyword>
<protein>
    <recommendedName>
        <fullName evidence="5">Secreted protein</fullName>
    </recommendedName>
</protein>
<reference evidence="3 4" key="1">
    <citation type="submission" date="2024-02" db="EMBL/GenBank/DDBJ databases">
        <title>High-quality chromosome-scale genome assembly of Pensacola bahiagrass (Paspalum notatum Flugge var. saurae).</title>
        <authorList>
            <person name="Vega J.M."/>
            <person name="Podio M."/>
            <person name="Orjuela J."/>
            <person name="Siena L.A."/>
            <person name="Pessino S.C."/>
            <person name="Combes M.C."/>
            <person name="Mariac C."/>
            <person name="Albertini E."/>
            <person name="Pupilli F."/>
            <person name="Ortiz J.P.A."/>
            <person name="Leblanc O."/>
        </authorList>
    </citation>
    <scope>NUCLEOTIDE SEQUENCE [LARGE SCALE GENOMIC DNA]</scope>
    <source>
        <strain evidence="3">R1</strain>
        <tissue evidence="3">Leaf</tissue>
    </source>
</reference>
<feature type="chain" id="PRO_5042965936" description="Secreted protein" evidence="2">
    <location>
        <begin position="24"/>
        <end position="188"/>
    </location>
</feature>
<evidence type="ECO:0008006" key="5">
    <source>
        <dbReference type="Google" id="ProtNLM"/>
    </source>
</evidence>
<evidence type="ECO:0000313" key="4">
    <source>
        <dbReference type="Proteomes" id="UP001341281"/>
    </source>
</evidence>